<name>A0AAV4Q9I5_CAEEX</name>
<keyword evidence="2" id="KW-1185">Reference proteome</keyword>
<dbReference type="EMBL" id="BPLR01005740">
    <property type="protein sequence ID" value="GIY04670.1"/>
    <property type="molecule type" value="Genomic_DNA"/>
</dbReference>
<evidence type="ECO:0000313" key="1">
    <source>
        <dbReference type="EMBL" id="GIY04670.1"/>
    </source>
</evidence>
<organism evidence="1 2">
    <name type="scientific">Caerostris extrusa</name>
    <name type="common">Bark spider</name>
    <name type="synonym">Caerostris bankana</name>
    <dbReference type="NCBI Taxonomy" id="172846"/>
    <lineage>
        <taxon>Eukaryota</taxon>
        <taxon>Metazoa</taxon>
        <taxon>Ecdysozoa</taxon>
        <taxon>Arthropoda</taxon>
        <taxon>Chelicerata</taxon>
        <taxon>Arachnida</taxon>
        <taxon>Araneae</taxon>
        <taxon>Araneomorphae</taxon>
        <taxon>Entelegynae</taxon>
        <taxon>Araneoidea</taxon>
        <taxon>Araneidae</taxon>
        <taxon>Caerostris</taxon>
    </lineage>
</organism>
<gene>
    <name evidence="1" type="ORF">CEXT_368821</name>
</gene>
<protein>
    <submittedName>
        <fullName evidence="1">Uncharacterized protein</fullName>
    </submittedName>
</protein>
<evidence type="ECO:0000313" key="2">
    <source>
        <dbReference type="Proteomes" id="UP001054945"/>
    </source>
</evidence>
<dbReference type="AlphaFoldDB" id="A0AAV4Q9I5"/>
<reference evidence="1 2" key="1">
    <citation type="submission" date="2021-06" db="EMBL/GenBank/DDBJ databases">
        <title>Caerostris extrusa draft genome.</title>
        <authorList>
            <person name="Kono N."/>
            <person name="Arakawa K."/>
        </authorList>
    </citation>
    <scope>NUCLEOTIDE SEQUENCE [LARGE SCALE GENOMIC DNA]</scope>
</reference>
<accession>A0AAV4Q9I5</accession>
<proteinExistence type="predicted"/>
<comment type="caution">
    <text evidence="1">The sequence shown here is derived from an EMBL/GenBank/DDBJ whole genome shotgun (WGS) entry which is preliminary data.</text>
</comment>
<sequence length="101" mass="10921">MEYLIFGRLIRRGVGRRCPCFSALSFSVSLLLSRDDYGKITIHTHSRILRVQQSGLVGVQGRGVMNHGGGGGGVADDGIYPSPSLFSISRLGVAGNKPCWW</sequence>
<dbReference type="Proteomes" id="UP001054945">
    <property type="component" value="Unassembled WGS sequence"/>
</dbReference>